<dbReference type="STRING" id="45235.A0A2K3Q878"/>
<dbReference type="Pfam" id="PF14555">
    <property type="entry name" value="UBA_4"/>
    <property type="match status" value="1"/>
</dbReference>
<dbReference type="Gene3D" id="3.10.20.90">
    <property type="entry name" value="Phosphatidylinositol 3-kinase Catalytic Subunit, Chain A, domain 1"/>
    <property type="match status" value="1"/>
</dbReference>
<dbReference type="InterPro" id="IPR012989">
    <property type="entry name" value="SEP_domain"/>
</dbReference>
<feature type="compositionally biased region" description="Low complexity" evidence="1">
    <location>
        <begin position="309"/>
        <end position="326"/>
    </location>
</feature>
<dbReference type="GO" id="GO:0007030">
    <property type="term" value="P:Golgi organization"/>
    <property type="evidence" value="ECO:0007669"/>
    <property type="project" value="TreeGrafter"/>
</dbReference>
<dbReference type="InterPro" id="IPR036241">
    <property type="entry name" value="NSFL1C_SEP_dom_sf"/>
</dbReference>
<accession>A0A2K3Q878</accession>
<dbReference type="SUPFAM" id="SSF102848">
    <property type="entry name" value="NSFL1 (p97 ATPase) cofactor p47, SEP domain"/>
    <property type="match status" value="1"/>
</dbReference>
<protein>
    <submittedName>
        <fullName evidence="4">UBX domain-containing protein 1</fullName>
    </submittedName>
</protein>
<dbReference type="PROSITE" id="PS50033">
    <property type="entry name" value="UBX"/>
    <property type="match status" value="1"/>
</dbReference>
<feature type="domain" description="SEP" evidence="3">
    <location>
        <begin position="215"/>
        <end position="279"/>
    </location>
</feature>
<dbReference type="InterPro" id="IPR029071">
    <property type="entry name" value="Ubiquitin-like_domsf"/>
</dbReference>
<dbReference type="InterPro" id="IPR001012">
    <property type="entry name" value="UBX_dom"/>
</dbReference>
<feature type="domain" description="UBX" evidence="2">
    <location>
        <begin position="334"/>
        <end position="396"/>
    </location>
</feature>
<organism evidence="4 5">
    <name type="scientific">Tolypocladium capitatum</name>
    <dbReference type="NCBI Taxonomy" id="45235"/>
    <lineage>
        <taxon>Eukaryota</taxon>
        <taxon>Fungi</taxon>
        <taxon>Dikarya</taxon>
        <taxon>Ascomycota</taxon>
        <taxon>Pezizomycotina</taxon>
        <taxon>Sordariomycetes</taxon>
        <taxon>Hypocreomycetidae</taxon>
        <taxon>Hypocreales</taxon>
        <taxon>Ophiocordycipitaceae</taxon>
        <taxon>Tolypocladium</taxon>
    </lineage>
</organism>
<evidence type="ECO:0000259" key="2">
    <source>
        <dbReference type="PROSITE" id="PS50033"/>
    </source>
</evidence>
<evidence type="ECO:0000256" key="1">
    <source>
        <dbReference type="SAM" id="MobiDB-lite"/>
    </source>
</evidence>
<dbReference type="OrthoDB" id="25887at2759"/>
<dbReference type="Gene3D" id="1.10.8.10">
    <property type="entry name" value="DNA helicase RuvA subunit, C-terminal domain"/>
    <property type="match status" value="1"/>
</dbReference>
<name>A0A2K3Q878_9HYPO</name>
<evidence type="ECO:0000259" key="3">
    <source>
        <dbReference type="PROSITE" id="PS51399"/>
    </source>
</evidence>
<dbReference type="Gene3D" id="3.30.420.210">
    <property type="entry name" value="SEP domain"/>
    <property type="match status" value="1"/>
</dbReference>
<feature type="region of interest" description="Disordered" evidence="1">
    <location>
        <begin position="49"/>
        <end position="154"/>
    </location>
</feature>
<dbReference type="PANTHER" id="PTHR23333:SF20">
    <property type="entry name" value="NSFL1 COFACTOR P47"/>
    <property type="match status" value="1"/>
</dbReference>
<proteinExistence type="predicted"/>
<dbReference type="GO" id="GO:0000045">
    <property type="term" value="P:autophagosome assembly"/>
    <property type="evidence" value="ECO:0007669"/>
    <property type="project" value="TreeGrafter"/>
</dbReference>
<reference evidence="4 5" key="1">
    <citation type="submission" date="2017-08" db="EMBL/GenBank/DDBJ databases">
        <title>Harnessing the power of phylogenomics to disentangle the directionality and signatures of interkingdom host jumping in the parasitic fungal genus Tolypocladium.</title>
        <authorList>
            <person name="Quandt C.A."/>
            <person name="Patterson W."/>
            <person name="Spatafora J.W."/>
        </authorList>
    </citation>
    <scope>NUCLEOTIDE SEQUENCE [LARGE SCALE GENOMIC DNA]</scope>
    <source>
        <strain evidence="4 5">CBS 113982</strain>
    </source>
</reference>
<dbReference type="EMBL" id="NRSZ01001059">
    <property type="protein sequence ID" value="PNY23673.1"/>
    <property type="molecule type" value="Genomic_DNA"/>
</dbReference>
<dbReference type="PANTHER" id="PTHR23333">
    <property type="entry name" value="UBX DOMAIN CONTAINING PROTEIN"/>
    <property type="match status" value="1"/>
</dbReference>
<dbReference type="GO" id="GO:0061025">
    <property type="term" value="P:membrane fusion"/>
    <property type="evidence" value="ECO:0007669"/>
    <property type="project" value="TreeGrafter"/>
</dbReference>
<feature type="compositionally biased region" description="Acidic residues" evidence="1">
    <location>
        <begin position="113"/>
        <end position="127"/>
    </location>
</feature>
<dbReference type="SMART" id="SM00553">
    <property type="entry name" value="SEP"/>
    <property type="match status" value="1"/>
</dbReference>
<dbReference type="GO" id="GO:0043161">
    <property type="term" value="P:proteasome-mediated ubiquitin-dependent protein catabolic process"/>
    <property type="evidence" value="ECO:0007669"/>
    <property type="project" value="TreeGrafter"/>
</dbReference>
<gene>
    <name evidence="4" type="ORF">TCAP_06389</name>
</gene>
<dbReference type="AlphaFoldDB" id="A0A2K3Q878"/>
<dbReference type="InterPro" id="IPR009060">
    <property type="entry name" value="UBA-like_sf"/>
</dbReference>
<dbReference type="FunFam" id="3.30.420.210:FF:000002">
    <property type="entry name" value="UBX domain-containing protein 1"/>
    <property type="match status" value="1"/>
</dbReference>
<dbReference type="PROSITE" id="PS51399">
    <property type="entry name" value="SEP"/>
    <property type="match status" value="1"/>
</dbReference>
<sequence>MAENEPQDKQKLLKDFRDMCLASEEMAKQYLDAHNWDLVAACNSYFADEDDKADGLLPGSNPDEPYAGPRTLDGRPAPQVYRRSRNPAARQPKRKGVATLGSLAAGSHQHGDDDGDDDDDFDADGDDDGRGNLFAGGEKSGLAVQDPNQEGGSRGIINDILAKARANASQPATPEAGPSRPPHFRGTGMTLGGEGVESRSIPDPHGPARYAATQPQERVLHIWHDGFSIDDGDLRRFDDPANQADLAMIRSGRAPLHLMNVQNDQPVDVKLHQHETPYSAQPKKYRPFGGSGQRLGSPVPGVGTGQAPASTSAAASTTTSAAASSSKPPLSVDNSQPTIMIRIQMPDGTRLPARFNTTQTIGDVYSFVQGASPEARTRAWVLATTFPNKDHTDEDLALGDVPEFKKGGTAVVKWA</sequence>
<dbReference type="CDD" id="cd14273">
    <property type="entry name" value="UBA_TAP-C_like"/>
    <property type="match status" value="1"/>
</dbReference>
<evidence type="ECO:0000313" key="4">
    <source>
        <dbReference type="EMBL" id="PNY23673.1"/>
    </source>
</evidence>
<dbReference type="SUPFAM" id="SSF54236">
    <property type="entry name" value="Ubiquitin-like"/>
    <property type="match status" value="1"/>
</dbReference>
<evidence type="ECO:0000313" key="5">
    <source>
        <dbReference type="Proteomes" id="UP000236621"/>
    </source>
</evidence>
<dbReference type="GO" id="GO:0031468">
    <property type="term" value="P:nuclear membrane reassembly"/>
    <property type="evidence" value="ECO:0007669"/>
    <property type="project" value="TreeGrafter"/>
</dbReference>
<dbReference type="Proteomes" id="UP000236621">
    <property type="component" value="Unassembled WGS sequence"/>
</dbReference>
<dbReference type="Pfam" id="PF00789">
    <property type="entry name" value="UBX"/>
    <property type="match status" value="1"/>
</dbReference>
<keyword evidence="5" id="KW-1185">Reference proteome</keyword>
<dbReference type="Pfam" id="PF08059">
    <property type="entry name" value="SEP"/>
    <property type="match status" value="1"/>
</dbReference>
<comment type="caution">
    <text evidence="4">The sequence shown here is derived from an EMBL/GenBank/DDBJ whole genome shotgun (WGS) entry which is preliminary data.</text>
</comment>
<dbReference type="GO" id="GO:0005829">
    <property type="term" value="C:cytosol"/>
    <property type="evidence" value="ECO:0007669"/>
    <property type="project" value="TreeGrafter"/>
</dbReference>
<dbReference type="SUPFAM" id="SSF46934">
    <property type="entry name" value="UBA-like"/>
    <property type="match status" value="1"/>
</dbReference>
<dbReference type="GO" id="GO:0043130">
    <property type="term" value="F:ubiquitin binding"/>
    <property type="evidence" value="ECO:0007669"/>
    <property type="project" value="TreeGrafter"/>
</dbReference>
<feature type="region of interest" description="Disordered" evidence="1">
    <location>
        <begin position="277"/>
        <end position="336"/>
    </location>
</feature>
<dbReference type="GO" id="GO:0005634">
    <property type="term" value="C:nucleus"/>
    <property type="evidence" value="ECO:0007669"/>
    <property type="project" value="TreeGrafter"/>
</dbReference>